<reference evidence="3" key="1">
    <citation type="submission" date="2014-11" db="EMBL/GenBank/DDBJ databases">
        <authorList>
            <person name="Otto D Thomas"/>
            <person name="Naeem Raeece"/>
        </authorList>
    </citation>
    <scope>NUCLEOTIDE SEQUENCE</scope>
</reference>
<feature type="compositionally biased region" description="Low complexity" evidence="1">
    <location>
        <begin position="211"/>
        <end position="220"/>
    </location>
</feature>
<feature type="domain" description="Macro" evidence="2">
    <location>
        <begin position="2"/>
        <end position="204"/>
    </location>
</feature>
<dbReference type="Pfam" id="PF01661">
    <property type="entry name" value="Macro"/>
    <property type="match status" value="1"/>
</dbReference>
<sequence>MVDVQIRLKLRYGLLCISKGSVINFGKGTDWPKEKVTIVNAANTGGVFGGAVDRAVNDAGGEALVNDRKKLPEISRGVRINYGSAVLTGPNSYGKLYGKYVVHAVGPDYPVLMGRGNNSGPCDKLLKNAYAEALGLAAKSAVSYVGFALLSAGVFRGTCSLEHVLGLGMEAIFESAYEGLEEVHLVAYTDAEMEALKGLAKKHPELLVKSEGAGAEAPASPEKPKEKAEGEGVAPPSEPKQSEEGAAAAPEAAPGGDGGSGAEGPPTGDAPAEGQKAAEGAAS</sequence>
<evidence type="ECO:0000313" key="3">
    <source>
        <dbReference type="EMBL" id="CEM23024.1"/>
    </source>
</evidence>
<dbReference type="AlphaFoldDB" id="A0A0G4G432"/>
<feature type="compositionally biased region" description="Low complexity" evidence="1">
    <location>
        <begin position="244"/>
        <end position="254"/>
    </location>
</feature>
<evidence type="ECO:0000256" key="1">
    <source>
        <dbReference type="SAM" id="MobiDB-lite"/>
    </source>
</evidence>
<dbReference type="Gene3D" id="3.40.220.10">
    <property type="entry name" value="Leucine Aminopeptidase, subunit E, domain 1"/>
    <property type="match status" value="1"/>
</dbReference>
<proteinExistence type="predicted"/>
<dbReference type="PROSITE" id="PS51154">
    <property type="entry name" value="MACRO"/>
    <property type="match status" value="1"/>
</dbReference>
<dbReference type="SMART" id="SM00506">
    <property type="entry name" value="A1pp"/>
    <property type="match status" value="1"/>
</dbReference>
<name>A0A0G4G432_9ALVE</name>
<dbReference type="VEuPathDB" id="CryptoDB:Cvel_4148"/>
<protein>
    <recommendedName>
        <fullName evidence="2">Macro domain-containing protein</fullName>
    </recommendedName>
</protein>
<dbReference type="InterPro" id="IPR002589">
    <property type="entry name" value="Macro_dom"/>
</dbReference>
<organism evidence="3">
    <name type="scientific">Chromera velia CCMP2878</name>
    <dbReference type="NCBI Taxonomy" id="1169474"/>
    <lineage>
        <taxon>Eukaryota</taxon>
        <taxon>Sar</taxon>
        <taxon>Alveolata</taxon>
        <taxon>Colpodellida</taxon>
        <taxon>Chromeraceae</taxon>
        <taxon>Chromera</taxon>
    </lineage>
</organism>
<dbReference type="PANTHER" id="PTHR11106:SF27">
    <property type="entry name" value="MACRO DOMAIN-CONTAINING PROTEIN"/>
    <property type="match status" value="1"/>
</dbReference>
<evidence type="ECO:0000259" key="2">
    <source>
        <dbReference type="PROSITE" id="PS51154"/>
    </source>
</evidence>
<dbReference type="SUPFAM" id="SSF52949">
    <property type="entry name" value="Macro domain-like"/>
    <property type="match status" value="1"/>
</dbReference>
<accession>A0A0G4G432</accession>
<gene>
    <name evidence="3" type="ORF">Cvel_4148</name>
</gene>
<feature type="region of interest" description="Disordered" evidence="1">
    <location>
        <begin position="211"/>
        <end position="283"/>
    </location>
</feature>
<dbReference type="PANTHER" id="PTHR11106">
    <property type="entry name" value="GANGLIOSIDE INDUCED DIFFERENTIATION ASSOCIATED PROTEIN 2-RELATED"/>
    <property type="match status" value="1"/>
</dbReference>
<dbReference type="EMBL" id="CDMZ01000871">
    <property type="protein sequence ID" value="CEM23024.1"/>
    <property type="molecule type" value="Genomic_DNA"/>
</dbReference>
<dbReference type="InterPro" id="IPR043472">
    <property type="entry name" value="Macro_dom-like"/>
</dbReference>